<evidence type="ECO:0000256" key="3">
    <source>
        <dbReference type="SAM" id="Phobius"/>
    </source>
</evidence>
<keyword evidence="5" id="KW-1185">Reference proteome</keyword>
<protein>
    <submittedName>
        <fullName evidence="6">Zona pellucida-like domain-containing protein 1</fullName>
    </submittedName>
</protein>
<dbReference type="Gene3D" id="2.60.40.4100">
    <property type="entry name" value="Zona pellucida, ZP-C domain"/>
    <property type="match status" value="1"/>
</dbReference>
<dbReference type="PANTHER" id="PTHR14002">
    <property type="entry name" value="ENDOGLIN/TGF-BETA RECEPTOR TYPE III"/>
    <property type="match status" value="1"/>
</dbReference>
<sequence length="353" mass="39015">MELEILICPLYYGGYNESLVALNGHFDKPSCHGNPDFNTNPPVLKFNFSMADDSLSTCSNKVTITEEVGSGVFVDYSRVQYVNISGVINSYDPTGATVVYRQELMYLYSCRYPLQYLTNKTEASVSGVSLAIKDNNGSFISTLGMRLFQDVSYTSLLRVPESGLTLKTRIFVEVRATNLTQRFNVLLDRCYATTSAFPLNSTYFDLFVGCNHDIQTVMGINGDSQKARFSFEAFRFVQDSNKTVSTYYVHCATRLCESFFCSSIQQNCSDGGSRRRREIMSAQGTSVSDTATVTSGPITTRKDIDADGGNRTVLGVAAAAVLMGVFSIATIAAIFYRIHHSKKSSTDKTILHH</sequence>
<dbReference type="InterPro" id="IPR042235">
    <property type="entry name" value="ZP-C_dom"/>
</dbReference>
<dbReference type="KEGG" id="char:105906214"/>
<evidence type="ECO:0000313" key="6">
    <source>
        <dbReference type="RefSeq" id="XP_012689783.1"/>
    </source>
</evidence>
<keyword evidence="3" id="KW-0812">Transmembrane</keyword>
<dbReference type="AlphaFoldDB" id="A0A6P3W515"/>
<keyword evidence="3" id="KW-1133">Transmembrane helix</keyword>
<dbReference type="Proteomes" id="UP000515152">
    <property type="component" value="Chromosome 20"/>
</dbReference>
<accession>A0A6P3W515</accession>
<gene>
    <name evidence="6" type="primary">LOC105906214</name>
</gene>
<proteinExistence type="predicted"/>
<reference evidence="6" key="1">
    <citation type="submission" date="2025-08" db="UniProtKB">
        <authorList>
            <consortium name="RefSeq"/>
        </authorList>
    </citation>
    <scope>IDENTIFICATION</scope>
</reference>
<dbReference type="GeneID" id="105906214"/>
<evidence type="ECO:0000256" key="2">
    <source>
        <dbReference type="ARBA" id="ARBA00023157"/>
    </source>
</evidence>
<feature type="transmembrane region" description="Helical" evidence="3">
    <location>
        <begin position="313"/>
        <end position="336"/>
    </location>
</feature>
<dbReference type="Pfam" id="PF00100">
    <property type="entry name" value="Zona_pellucida"/>
    <property type="match status" value="1"/>
</dbReference>
<dbReference type="OrthoDB" id="9274484at2759"/>
<organism evidence="5 6">
    <name type="scientific">Clupea harengus</name>
    <name type="common">Atlantic herring</name>
    <dbReference type="NCBI Taxonomy" id="7950"/>
    <lineage>
        <taxon>Eukaryota</taxon>
        <taxon>Metazoa</taxon>
        <taxon>Chordata</taxon>
        <taxon>Craniata</taxon>
        <taxon>Vertebrata</taxon>
        <taxon>Euteleostomi</taxon>
        <taxon>Actinopterygii</taxon>
        <taxon>Neopterygii</taxon>
        <taxon>Teleostei</taxon>
        <taxon>Clupei</taxon>
        <taxon>Clupeiformes</taxon>
        <taxon>Clupeoidei</taxon>
        <taxon>Clupeidae</taxon>
        <taxon>Clupea</taxon>
    </lineage>
</organism>
<evidence type="ECO:0000313" key="5">
    <source>
        <dbReference type="Proteomes" id="UP000515152"/>
    </source>
</evidence>
<keyword evidence="2" id="KW-1015">Disulfide bond</keyword>
<dbReference type="PANTHER" id="PTHR14002:SF10">
    <property type="entry name" value="ZONA PELLUCIDA-LIKE DOMAIN-CONTAINING PROTEIN 1-RELATED"/>
    <property type="match status" value="1"/>
</dbReference>
<keyword evidence="3" id="KW-0472">Membrane</keyword>
<name>A0A6P3W515_CLUHA</name>
<dbReference type="RefSeq" id="XP_012689783.1">
    <property type="nucleotide sequence ID" value="XM_012834329.1"/>
</dbReference>
<evidence type="ECO:0000256" key="1">
    <source>
        <dbReference type="ARBA" id="ARBA00022729"/>
    </source>
</evidence>
<evidence type="ECO:0000259" key="4">
    <source>
        <dbReference type="PROSITE" id="PS51034"/>
    </source>
</evidence>
<dbReference type="InterPro" id="IPR001507">
    <property type="entry name" value="ZP_dom"/>
</dbReference>
<dbReference type="PROSITE" id="PS51034">
    <property type="entry name" value="ZP_2"/>
    <property type="match status" value="1"/>
</dbReference>
<keyword evidence="1" id="KW-0732">Signal</keyword>
<feature type="domain" description="ZP" evidence="4">
    <location>
        <begin position="1"/>
        <end position="275"/>
    </location>
</feature>
<dbReference type="InterPro" id="IPR055355">
    <property type="entry name" value="ZP-C"/>
</dbReference>
<dbReference type="SMART" id="SM00241">
    <property type="entry name" value="ZP"/>
    <property type="match status" value="1"/>
</dbReference>